<dbReference type="Pfam" id="PF10960">
    <property type="entry name" value="Holin_BhlA"/>
    <property type="match status" value="1"/>
</dbReference>
<comment type="caution">
    <text evidence="2">The sequence shown here is derived from an EMBL/GenBank/DDBJ whole genome shotgun (WGS) entry which is preliminary data.</text>
</comment>
<dbReference type="InterPro" id="IPR024405">
    <property type="entry name" value="Phage_BhlA/UviB"/>
</dbReference>
<organism evidence="2 3">
    <name type="scientific">Clostridium botulinum</name>
    <dbReference type="NCBI Taxonomy" id="1491"/>
    <lineage>
        <taxon>Bacteria</taxon>
        <taxon>Bacillati</taxon>
        <taxon>Bacillota</taxon>
        <taxon>Clostridia</taxon>
        <taxon>Eubacteriales</taxon>
        <taxon>Clostridiaceae</taxon>
        <taxon>Clostridium</taxon>
    </lineage>
</organism>
<feature type="transmembrane region" description="Helical" evidence="1">
    <location>
        <begin position="6"/>
        <end position="24"/>
    </location>
</feature>
<protein>
    <submittedName>
        <fullName evidence="2">Bacteriocin</fullName>
    </submittedName>
</protein>
<dbReference type="Proteomes" id="UP000472355">
    <property type="component" value="Unassembled WGS sequence"/>
</dbReference>
<evidence type="ECO:0000313" key="2">
    <source>
        <dbReference type="EMBL" id="NFA43011.1"/>
    </source>
</evidence>
<keyword evidence="1" id="KW-0812">Transmembrane</keyword>
<sequence length="78" mass="9047">MENEVIKTIVSQGAWAVLFVWLLFDTRKESKTREERLQTIINKNQEVIGDLAEKFDVVETIETDVKEIKIKLVVKEGI</sequence>
<accession>A0A6M0SNY4</accession>
<keyword evidence="1" id="KW-1133">Transmembrane helix</keyword>
<evidence type="ECO:0000256" key="1">
    <source>
        <dbReference type="SAM" id="Phobius"/>
    </source>
</evidence>
<dbReference type="EMBL" id="SGKU01000027">
    <property type="protein sequence ID" value="NFA43011.1"/>
    <property type="molecule type" value="Genomic_DNA"/>
</dbReference>
<keyword evidence="1" id="KW-0472">Membrane</keyword>
<name>A0A6M0SNY4_CLOBO</name>
<proteinExistence type="predicted"/>
<evidence type="ECO:0000313" key="3">
    <source>
        <dbReference type="Proteomes" id="UP000472355"/>
    </source>
</evidence>
<reference evidence="2 3" key="1">
    <citation type="submission" date="2019-02" db="EMBL/GenBank/DDBJ databases">
        <title>Genome sequencing of Clostridium botulinum clinical isolates.</title>
        <authorList>
            <person name="Brunt J."/>
            <person name="Van Vliet A.H.M."/>
            <person name="Stringer S.C."/>
            <person name="Grant K.A."/>
            <person name="Carter A.C."/>
            <person name="Peck M.W."/>
        </authorList>
    </citation>
    <scope>NUCLEOTIDE SEQUENCE [LARGE SCALE GENOMIC DNA]</scope>
    <source>
        <strain evidence="2 3">H113700579</strain>
    </source>
</reference>
<gene>
    <name evidence="2" type="ORF">EXM65_10585</name>
</gene>
<dbReference type="AlphaFoldDB" id="A0A6M0SNY4"/>